<dbReference type="InterPro" id="IPR007310">
    <property type="entry name" value="Aerobactin_biosyn_IucA/IucC_N"/>
</dbReference>
<dbReference type="InterPro" id="IPR022770">
    <property type="entry name" value="IucA/IucC-like_C"/>
</dbReference>
<dbReference type="AlphaFoldDB" id="A0A090RYJ0"/>
<dbReference type="InterPro" id="IPR019432">
    <property type="entry name" value="Acyltransferase_MbtK/IucB-like"/>
</dbReference>
<dbReference type="SUPFAM" id="SSF55729">
    <property type="entry name" value="Acyl-CoA N-acyltransferases (Nat)"/>
    <property type="match status" value="1"/>
</dbReference>
<protein>
    <submittedName>
        <fullName evidence="3">Siderophore synthetase small component acetyltransferase</fullName>
    </submittedName>
</protein>
<dbReference type="Gene3D" id="3.40.630.30">
    <property type="match status" value="1"/>
</dbReference>
<dbReference type="Pfam" id="PF04183">
    <property type="entry name" value="IucA_IucC"/>
    <property type="match status" value="1"/>
</dbReference>
<dbReference type="GO" id="GO:0016410">
    <property type="term" value="F:N-acyltransferase activity"/>
    <property type="evidence" value="ECO:0007669"/>
    <property type="project" value="TreeGrafter"/>
</dbReference>
<dbReference type="Pfam" id="PF13523">
    <property type="entry name" value="Acetyltransf_8"/>
    <property type="match status" value="1"/>
</dbReference>
<sequence length="635" mass="72072">MLKVSLPIKLTNSLRLLSVKEAKRGILFSRLLGHEAGHELSQRLPTTTFIEEPAWATVTNPQGEGLDLPLISLRDNPFFAEKRTQSASTLANEGNTHLLATVNQVCAGQQQAQVVSWVQQVAKREDISQHQAACDWIGAFMQNVIAPLCIARSDYGVVMLAHQQNILLRVDNGMPAGMMYRDCQGSGVTELALERFASVFEGEKPEYFMEGEFVNPYLAYYLIGNSLINTVATIAASGMVTEQVLYQVCREKLAALAAASPVDPSFYNYLLNSDTLHWKRNFLCFVEEHNEATLSDPTKIYREIPNSLSEGVLPDCVKPLPDGSDVAIYPLAIDQWSLKTNGVERGLLNIHETSGAISVNVATDDPLIYWSGLEHAFFALDCQQITCEHAPEFVRGCLDTEQRLTRASFLEHAPIWHQPDHKPTDEIRLEASNGLTHPSRPAKPVDVFYQRYIYGMNKVLTFRKASLSRDLECFNRWHNDPAISPVWELEGSHQDHIDYLTKMESDPHQFPVIGEFDGVPFGYFEIYWTPEDRLGPYYQAQDFDRGAHMLSANPRFRGWRYFSVWSRGIVHYCFLANAKTNNVMGEPRADNKKVLALTERIGFEHLFDFDFPHKRAAMLQCKRERFFEFYTSQAR</sequence>
<dbReference type="InterPro" id="IPR016181">
    <property type="entry name" value="Acyl_CoA_acyltransferase"/>
</dbReference>
<dbReference type="Pfam" id="PF06276">
    <property type="entry name" value="FhuF"/>
    <property type="match status" value="1"/>
</dbReference>
<evidence type="ECO:0000313" key="4">
    <source>
        <dbReference type="Proteomes" id="UP000029228"/>
    </source>
</evidence>
<keyword evidence="4" id="KW-1185">Reference proteome</keyword>
<dbReference type="STRING" id="990268.JCM19235_3497"/>
<dbReference type="OrthoDB" id="495728at2"/>
<comment type="caution">
    <text evidence="3">The sequence shown here is derived from an EMBL/GenBank/DDBJ whole genome shotgun (WGS) entry which is preliminary data.</text>
</comment>
<dbReference type="SMART" id="SM01006">
    <property type="entry name" value="AlcB"/>
    <property type="match status" value="1"/>
</dbReference>
<evidence type="ECO:0000256" key="1">
    <source>
        <dbReference type="ARBA" id="ARBA00004924"/>
    </source>
</evidence>
<evidence type="ECO:0000259" key="2">
    <source>
        <dbReference type="SMART" id="SM01006"/>
    </source>
</evidence>
<proteinExistence type="predicted"/>
<name>A0A090RYJ0_9VIBR</name>
<gene>
    <name evidence="3" type="ORF">JCM19235_3497</name>
</gene>
<dbReference type="PANTHER" id="PTHR31438">
    <property type="entry name" value="LYSINE N-ACYLTRANSFERASE C17G9.06C-RELATED"/>
    <property type="match status" value="1"/>
</dbReference>
<dbReference type="Proteomes" id="UP000029228">
    <property type="component" value="Unassembled WGS sequence"/>
</dbReference>
<dbReference type="Gene3D" id="1.10.510.40">
    <property type="match status" value="1"/>
</dbReference>
<dbReference type="PANTHER" id="PTHR31438:SF1">
    <property type="entry name" value="LYSINE N-ACYLTRANSFERASE C17G9.06C-RELATED"/>
    <property type="match status" value="1"/>
</dbReference>
<dbReference type="GO" id="GO:0019290">
    <property type="term" value="P:siderophore biosynthetic process"/>
    <property type="evidence" value="ECO:0007669"/>
    <property type="project" value="InterPro"/>
</dbReference>
<dbReference type="EMBL" id="BBMR01000006">
    <property type="protein sequence ID" value="GAL20495.1"/>
    <property type="molecule type" value="Genomic_DNA"/>
</dbReference>
<comment type="pathway">
    <text evidence="1">Siderophore biosynthesis.</text>
</comment>
<evidence type="ECO:0000313" key="3">
    <source>
        <dbReference type="EMBL" id="GAL20495.1"/>
    </source>
</evidence>
<organism evidence="3 4">
    <name type="scientific">Vibrio maritimus</name>
    <dbReference type="NCBI Taxonomy" id="990268"/>
    <lineage>
        <taxon>Bacteria</taxon>
        <taxon>Pseudomonadati</taxon>
        <taxon>Pseudomonadota</taxon>
        <taxon>Gammaproteobacteria</taxon>
        <taxon>Vibrionales</taxon>
        <taxon>Vibrionaceae</taxon>
        <taxon>Vibrio</taxon>
    </lineage>
</organism>
<feature type="domain" description="Acyltransferase MbtK/IucB-like conserved" evidence="2">
    <location>
        <begin position="463"/>
        <end position="510"/>
    </location>
</feature>
<keyword evidence="3" id="KW-0808">Transferase</keyword>
<reference evidence="3 4" key="1">
    <citation type="submission" date="2014-09" db="EMBL/GenBank/DDBJ databases">
        <title>Vibrio maritimus JCM 19235. (C45) whole genome shotgun sequence.</title>
        <authorList>
            <person name="Sawabe T."/>
            <person name="Meirelles P."/>
            <person name="Nakanishi M."/>
            <person name="Sayaka M."/>
            <person name="Hattori M."/>
            <person name="Ohkuma M."/>
        </authorList>
    </citation>
    <scope>NUCLEOTIDE SEQUENCE [LARGE SCALE GENOMIC DNA]</scope>
    <source>
        <strain evidence="4">JCM19235</strain>
    </source>
</reference>
<accession>A0A090RYJ0</accession>